<name>A0A1A9N261_9BURK</name>
<evidence type="ECO:0000313" key="1">
    <source>
        <dbReference type="EMBL" id="OAJ55973.1"/>
    </source>
</evidence>
<accession>A0A1A9N261</accession>
<organism evidence="1 2">
    <name type="scientific">Paraburkholderia ginsengiterrae</name>
    <dbReference type="NCBI Taxonomy" id="1462993"/>
    <lineage>
        <taxon>Bacteria</taxon>
        <taxon>Pseudomonadati</taxon>
        <taxon>Pseudomonadota</taxon>
        <taxon>Betaproteobacteria</taxon>
        <taxon>Burkholderiales</taxon>
        <taxon>Burkholderiaceae</taxon>
        <taxon>Paraburkholderia</taxon>
    </lineage>
</organism>
<dbReference type="Proteomes" id="UP000078116">
    <property type="component" value="Unassembled WGS sequence"/>
</dbReference>
<gene>
    <name evidence="1" type="ORF">A6V37_32155</name>
</gene>
<comment type="caution">
    <text evidence="1">The sequence shown here is derived from an EMBL/GenBank/DDBJ whole genome shotgun (WGS) entry which is preliminary data.</text>
</comment>
<sequence>MQRTCGIDVASSVMEQDQKRCGRRPVGPSHRSDAAIEKARIVHEMTETFVLKTGGEQLAIRVVQFRHSQFPVLGDVTLLIKDAMNARPERLMRSIVADGAGELCISK</sequence>
<protein>
    <submittedName>
        <fullName evidence="1">Uncharacterized protein</fullName>
    </submittedName>
</protein>
<dbReference type="EMBL" id="LXKA01000337">
    <property type="protein sequence ID" value="OAJ55973.1"/>
    <property type="molecule type" value="Genomic_DNA"/>
</dbReference>
<proteinExistence type="predicted"/>
<reference evidence="1 2" key="1">
    <citation type="submission" date="2016-04" db="EMBL/GenBank/DDBJ databases">
        <title>Reclassification of Paraburkholderia panaciterrae (Farh et al. 2015) Dobritsa &amp; Samadpour 2016 as a later homotypic synonym of Paraburkholderia ginsengiterrae (Farh et al. 2015) Dobritsa &amp; Samadpour 2016.</title>
        <authorList>
            <person name="Dobritsa A.P."/>
            <person name="Kutumbaka K."/>
            <person name="Samadpour M."/>
        </authorList>
    </citation>
    <scope>NUCLEOTIDE SEQUENCE [LARGE SCALE GENOMIC DNA]</scope>
    <source>
        <strain evidence="1 2">DCY85</strain>
    </source>
</reference>
<evidence type="ECO:0000313" key="2">
    <source>
        <dbReference type="Proteomes" id="UP000078116"/>
    </source>
</evidence>
<dbReference type="AlphaFoldDB" id="A0A1A9N261"/>